<dbReference type="Proteomes" id="UP001153555">
    <property type="component" value="Unassembled WGS sequence"/>
</dbReference>
<feature type="non-terminal residue" evidence="1">
    <location>
        <position position="95"/>
    </location>
</feature>
<name>A0A9N7NC51_STRHE</name>
<evidence type="ECO:0000313" key="1">
    <source>
        <dbReference type="EMBL" id="CAA0825676.1"/>
    </source>
</evidence>
<proteinExistence type="predicted"/>
<gene>
    <name evidence="1" type="ORF">SHERM_22418</name>
</gene>
<dbReference type="AlphaFoldDB" id="A0A9N7NC51"/>
<dbReference type="EMBL" id="CACSLK010026087">
    <property type="protein sequence ID" value="CAA0825676.1"/>
    <property type="molecule type" value="Genomic_DNA"/>
</dbReference>
<comment type="caution">
    <text evidence="1">The sequence shown here is derived from an EMBL/GenBank/DDBJ whole genome shotgun (WGS) entry which is preliminary data.</text>
</comment>
<reference evidence="1" key="1">
    <citation type="submission" date="2019-12" db="EMBL/GenBank/DDBJ databases">
        <authorList>
            <person name="Scholes J."/>
        </authorList>
    </citation>
    <scope>NUCLEOTIDE SEQUENCE</scope>
</reference>
<accession>A0A9N7NC51</accession>
<evidence type="ECO:0000313" key="2">
    <source>
        <dbReference type="Proteomes" id="UP001153555"/>
    </source>
</evidence>
<keyword evidence="2" id="KW-1185">Reference proteome</keyword>
<organism evidence="1 2">
    <name type="scientific">Striga hermonthica</name>
    <name type="common">Purple witchweed</name>
    <name type="synonym">Buchnera hermonthica</name>
    <dbReference type="NCBI Taxonomy" id="68872"/>
    <lineage>
        <taxon>Eukaryota</taxon>
        <taxon>Viridiplantae</taxon>
        <taxon>Streptophyta</taxon>
        <taxon>Embryophyta</taxon>
        <taxon>Tracheophyta</taxon>
        <taxon>Spermatophyta</taxon>
        <taxon>Magnoliopsida</taxon>
        <taxon>eudicotyledons</taxon>
        <taxon>Gunneridae</taxon>
        <taxon>Pentapetalae</taxon>
        <taxon>asterids</taxon>
        <taxon>lamiids</taxon>
        <taxon>Lamiales</taxon>
        <taxon>Orobanchaceae</taxon>
        <taxon>Buchnereae</taxon>
        <taxon>Striga</taxon>
    </lineage>
</organism>
<sequence>YYHLCIYESLESSMCTNDRSLHHQHSNWRSANSQEMMTNTFQSFVLRSCLISRNTFFQKSVHSQSAVSYNSLNCELMYLQFRSSFLFSIKLLDSQ</sequence>
<feature type="non-terminal residue" evidence="1">
    <location>
        <position position="1"/>
    </location>
</feature>
<protein>
    <submittedName>
        <fullName evidence="1">Uncharacterized protein</fullName>
    </submittedName>
</protein>